<dbReference type="EMBL" id="CP096659">
    <property type="protein sequence ID" value="UPV75996.1"/>
    <property type="molecule type" value="Genomic_DNA"/>
</dbReference>
<accession>A0A8U0HZA9</accession>
<name>A0A8U0HZA9_9EURY</name>
<organism evidence="3 4">
    <name type="scientific">Halorussus limi</name>
    <dbReference type="NCBI Taxonomy" id="2938695"/>
    <lineage>
        <taxon>Archaea</taxon>
        <taxon>Methanobacteriati</taxon>
        <taxon>Methanobacteriota</taxon>
        <taxon>Stenosarchaea group</taxon>
        <taxon>Halobacteria</taxon>
        <taxon>Halobacteriales</taxon>
        <taxon>Haladaptataceae</taxon>
        <taxon>Halorussus</taxon>
    </lineage>
</organism>
<evidence type="ECO:0000313" key="4">
    <source>
        <dbReference type="Proteomes" id="UP000830729"/>
    </source>
</evidence>
<dbReference type="Gene3D" id="1.10.287.70">
    <property type="match status" value="1"/>
</dbReference>
<feature type="transmembrane region" description="Helical" evidence="1">
    <location>
        <begin position="300"/>
        <end position="320"/>
    </location>
</feature>
<evidence type="ECO:0000259" key="2">
    <source>
        <dbReference type="Pfam" id="PF07885"/>
    </source>
</evidence>
<feature type="domain" description="Potassium channel" evidence="2">
    <location>
        <begin position="302"/>
        <end position="356"/>
    </location>
</feature>
<evidence type="ECO:0000313" key="3">
    <source>
        <dbReference type="EMBL" id="UPV75996.1"/>
    </source>
</evidence>
<sequence>MQSVDFYDATLRRADLDRITSFAFGKGVVPGGLAPLLHLGPVMWRNPPKIGLQHPDVDIFDRGSVNFAEADLGEATLQNADLRDAVFYRADLERAKLDDSDLGGASLTEAAIYKASFGNVTVDIDTRFGKSSKYETDAEEYDDWFIRATWSYKRLREVADRNSLSERRVDLYIADKNLRRRTKWKRAMTGKPVVGYDTSRKEDLAKEILTDDRNSVPLENALIESTDRNLKTSTRVSSLISAVASGVSRWTTAYATNPYRVLGSSIVFSVLLAAVYPIFGLRDTATGETLRYTSSVSVDSLLLFGRAVYFSVVTFTTVGYGDVQPMGFGRAVAMFEAFVGSAMMALLVFVLGRYITR</sequence>
<evidence type="ECO:0000256" key="1">
    <source>
        <dbReference type="SAM" id="Phobius"/>
    </source>
</evidence>
<dbReference type="Gene3D" id="2.160.20.80">
    <property type="entry name" value="E3 ubiquitin-protein ligase SopA"/>
    <property type="match status" value="1"/>
</dbReference>
<protein>
    <submittedName>
        <fullName evidence="3">Ion channel</fullName>
    </submittedName>
</protein>
<keyword evidence="1" id="KW-1133">Transmembrane helix</keyword>
<dbReference type="InterPro" id="IPR001646">
    <property type="entry name" value="5peptide_repeat"/>
</dbReference>
<dbReference type="Pfam" id="PF00805">
    <property type="entry name" value="Pentapeptide"/>
    <property type="match status" value="1"/>
</dbReference>
<gene>
    <name evidence="3" type="ORF">M0R89_08025</name>
</gene>
<dbReference type="SUPFAM" id="SSF81324">
    <property type="entry name" value="Voltage-gated potassium channels"/>
    <property type="match status" value="1"/>
</dbReference>
<dbReference type="Pfam" id="PF07885">
    <property type="entry name" value="Ion_trans_2"/>
    <property type="match status" value="1"/>
</dbReference>
<feature type="transmembrane region" description="Helical" evidence="1">
    <location>
        <begin position="332"/>
        <end position="355"/>
    </location>
</feature>
<reference evidence="3 4" key="1">
    <citation type="submission" date="2022-04" db="EMBL/GenBank/DDBJ databases">
        <title>Diverse halophilic archaea isolated from saline environments.</title>
        <authorList>
            <person name="Cui H.-L."/>
        </authorList>
    </citation>
    <scope>NUCLEOTIDE SEQUENCE [LARGE SCALE GENOMIC DNA]</scope>
    <source>
        <strain evidence="3 4">XZYJT49</strain>
    </source>
</reference>
<dbReference type="Proteomes" id="UP000830729">
    <property type="component" value="Chromosome"/>
</dbReference>
<feature type="transmembrane region" description="Helical" evidence="1">
    <location>
        <begin position="261"/>
        <end position="279"/>
    </location>
</feature>
<keyword evidence="1" id="KW-0812">Transmembrane</keyword>
<dbReference type="SUPFAM" id="SSF141571">
    <property type="entry name" value="Pentapeptide repeat-like"/>
    <property type="match status" value="1"/>
</dbReference>
<dbReference type="KEGG" id="halx:M0R89_08025"/>
<proteinExistence type="predicted"/>
<keyword evidence="1" id="KW-0472">Membrane</keyword>
<dbReference type="AlphaFoldDB" id="A0A8U0HZA9"/>
<dbReference type="InterPro" id="IPR013099">
    <property type="entry name" value="K_chnl_dom"/>
</dbReference>
<keyword evidence="4" id="KW-1185">Reference proteome</keyword>